<dbReference type="PANTHER" id="PTHR31977">
    <property type="entry name" value="UPF0696 PROTEIN C11ORF68"/>
    <property type="match status" value="1"/>
</dbReference>
<dbReference type="OMA" id="SAIHWIS"/>
<name>A0A8B8A427_ACAPL</name>
<dbReference type="AlphaFoldDB" id="A0A8B8A427"/>
<proteinExistence type="inferred from homology"/>
<feature type="region of interest" description="Disordered" evidence="2">
    <location>
        <begin position="93"/>
        <end position="125"/>
    </location>
</feature>
<accession>A0A8B8A427</accession>
<dbReference type="InterPro" id="IPR015034">
    <property type="entry name" value="Bles03"/>
</dbReference>
<dbReference type="InterPro" id="IPR023398">
    <property type="entry name" value="TIF_eIF4e-like"/>
</dbReference>
<dbReference type="PANTHER" id="PTHR31977:SF1">
    <property type="entry name" value="UPF0696 PROTEIN C11ORF68"/>
    <property type="match status" value="1"/>
</dbReference>
<dbReference type="GeneID" id="110990121"/>
<sequence>MADSNEEDMPPLEPIYTDFSPFVKLLQHVQPSTDPADQPQHAKDKTGAPRPWVSEQVDNSFAETQSVAATGSWVDGDFGECVSRVEKLLARQTPPPWVNDSSHENTHSLSPQLRPADEQTGGYPRQRPTAAELAAQANTADEGGWLIFDPNLKEEVSLKHAAEEFLAMYPPSRVREVKGSAIHWISAKAPRVRNYMKRKCDDGKIKYQGEDVDGLCEAFEDLVQSGRPVTFEKIKQIAVDNRCLVGKWLVWKKTGVHTDLTWERIFQATITGHLGVSTKVSSALTVGGIDGPRHVFCVYSRDFTDKVEVMELEARLRKLGIRCQLTYKPDAFSYLGVYRGNEWGLKPTIYTSEFDVRKNRSIITSTYE</sequence>
<feature type="region of interest" description="Disordered" evidence="2">
    <location>
        <begin position="28"/>
        <end position="52"/>
    </location>
</feature>
<dbReference type="Gene3D" id="3.30.760.10">
    <property type="entry name" value="RNA Cap, Translation Initiation Factor Eif4e"/>
    <property type="match status" value="1"/>
</dbReference>
<dbReference type="RefSeq" id="XP_022110661.1">
    <property type="nucleotide sequence ID" value="XM_022254969.1"/>
</dbReference>
<dbReference type="OrthoDB" id="10067381at2759"/>
<organism evidence="3 4">
    <name type="scientific">Acanthaster planci</name>
    <name type="common">Crown-of-thorns starfish</name>
    <dbReference type="NCBI Taxonomy" id="133434"/>
    <lineage>
        <taxon>Eukaryota</taxon>
        <taxon>Metazoa</taxon>
        <taxon>Echinodermata</taxon>
        <taxon>Eleutherozoa</taxon>
        <taxon>Asterozoa</taxon>
        <taxon>Asteroidea</taxon>
        <taxon>Valvatacea</taxon>
        <taxon>Valvatida</taxon>
        <taxon>Acanthasteridae</taxon>
        <taxon>Acanthaster</taxon>
    </lineage>
</organism>
<evidence type="ECO:0000256" key="1">
    <source>
        <dbReference type="ARBA" id="ARBA00010568"/>
    </source>
</evidence>
<reference evidence="4" key="1">
    <citation type="submission" date="2025-08" db="UniProtKB">
        <authorList>
            <consortium name="RefSeq"/>
        </authorList>
    </citation>
    <scope>IDENTIFICATION</scope>
</reference>
<evidence type="ECO:0000313" key="4">
    <source>
        <dbReference type="RefSeq" id="XP_022110661.1"/>
    </source>
</evidence>
<gene>
    <name evidence="4" type="primary">LOC110990121</name>
</gene>
<evidence type="ECO:0000256" key="2">
    <source>
        <dbReference type="SAM" id="MobiDB-lite"/>
    </source>
</evidence>
<dbReference type="SUPFAM" id="SSF55418">
    <property type="entry name" value="eIF4e-like"/>
    <property type="match status" value="1"/>
</dbReference>
<dbReference type="Proteomes" id="UP000694845">
    <property type="component" value="Unplaced"/>
</dbReference>
<keyword evidence="3" id="KW-1185">Reference proteome</keyword>
<protein>
    <submittedName>
        <fullName evidence="4">UPF0696 protein C11orf68 homolog</fullName>
    </submittedName>
</protein>
<evidence type="ECO:0000313" key="3">
    <source>
        <dbReference type="Proteomes" id="UP000694845"/>
    </source>
</evidence>
<dbReference type="KEGG" id="aplc:110990121"/>
<dbReference type="Pfam" id="PF08939">
    <property type="entry name" value="Bles03"/>
    <property type="match status" value="1"/>
</dbReference>
<comment type="similarity">
    <text evidence="1">Belongs to the UPF0696 family.</text>
</comment>